<dbReference type="EMBL" id="CAJNNV010025168">
    <property type="protein sequence ID" value="CAE8612817.1"/>
    <property type="molecule type" value="Genomic_DNA"/>
</dbReference>
<dbReference type="Proteomes" id="UP000654075">
    <property type="component" value="Unassembled WGS sequence"/>
</dbReference>
<name>A0A813FR11_POLGL</name>
<dbReference type="OrthoDB" id="408360at2759"/>
<evidence type="ECO:0000313" key="2">
    <source>
        <dbReference type="Proteomes" id="UP000654075"/>
    </source>
</evidence>
<reference evidence="1" key="1">
    <citation type="submission" date="2021-02" db="EMBL/GenBank/DDBJ databases">
        <authorList>
            <person name="Dougan E. K."/>
            <person name="Rhodes N."/>
            <person name="Thang M."/>
            <person name="Chan C."/>
        </authorList>
    </citation>
    <scope>NUCLEOTIDE SEQUENCE</scope>
</reference>
<feature type="non-terminal residue" evidence="1">
    <location>
        <position position="1"/>
    </location>
</feature>
<evidence type="ECO:0000313" key="1">
    <source>
        <dbReference type="EMBL" id="CAE8612817.1"/>
    </source>
</evidence>
<sequence>CLWQSWTASLNCSRGFPSGKWASAGGGSACSSRRSFCDGEVPKWAARYPPRFFDFKGFREGLREKKDSLSEAELREVRREYAKPPPEGWNVLEFLNRMDFGDGAEDVANLFETWNDFISMAPRDIMRIPDVTAKQRRGLDKFLTLFNHGLWPRVSPEEFHERFAGKPLARQGQPWTSEEDGELLKLAGPGEKGGYDATFGDPWIYLSWELQRTEEDVHDRYVHLVVRPIEHNTRHELAITKASRPLHMHRKFRMIPADLYVVPTEDNFPLAQKRFEVPAAFRKYRQDGIF</sequence>
<proteinExistence type="predicted"/>
<gene>
    <name evidence="1" type="ORF">PGLA1383_LOCUS30605</name>
</gene>
<comment type="caution">
    <text evidence="1">The sequence shown here is derived from an EMBL/GenBank/DDBJ whole genome shotgun (WGS) entry which is preliminary data.</text>
</comment>
<dbReference type="AlphaFoldDB" id="A0A813FR11"/>
<keyword evidence="2" id="KW-1185">Reference proteome</keyword>
<protein>
    <submittedName>
        <fullName evidence="1">Uncharacterized protein</fullName>
    </submittedName>
</protein>
<accession>A0A813FR11</accession>
<organism evidence="1 2">
    <name type="scientific">Polarella glacialis</name>
    <name type="common">Dinoflagellate</name>
    <dbReference type="NCBI Taxonomy" id="89957"/>
    <lineage>
        <taxon>Eukaryota</taxon>
        <taxon>Sar</taxon>
        <taxon>Alveolata</taxon>
        <taxon>Dinophyceae</taxon>
        <taxon>Suessiales</taxon>
        <taxon>Suessiaceae</taxon>
        <taxon>Polarella</taxon>
    </lineage>
</organism>
<dbReference type="OMA" id="ISWKMKR"/>